<evidence type="ECO:0000259" key="10">
    <source>
        <dbReference type="PROSITE" id="PS01180"/>
    </source>
</evidence>
<comment type="caution">
    <text evidence="9">Lacks conserved residue(s) required for the propagation of feature annotation.</text>
</comment>
<feature type="non-terminal residue" evidence="12">
    <location>
        <position position="281"/>
    </location>
</feature>
<dbReference type="GO" id="GO:0005509">
    <property type="term" value="F:calcium ion binding"/>
    <property type="evidence" value="ECO:0007669"/>
    <property type="project" value="InterPro"/>
</dbReference>
<evidence type="ECO:0000256" key="1">
    <source>
        <dbReference type="ARBA" id="ARBA00004613"/>
    </source>
</evidence>
<dbReference type="SMART" id="SM00042">
    <property type="entry name" value="CUB"/>
    <property type="match status" value="1"/>
</dbReference>
<dbReference type="Pfam" id="PF07645">
    <property type="entry name" value="EGF_CA"/>
    <property type="match status" value="3"/>
</dbReference>
<evidence type="ECO:0000313" key="13">
    <source>
        <dbReference type="Proteomes" id="UP001174909"/>
    </source>
</evidence>
<protein>
    <submittedName>
        <fullName evidence="12">Matrilin-2</fullName>
    </submittedName>
</protein>
<evidence type="ECO:0000259" key="11">
    <source>
        <dbReference type="PROSITE" id="PS50026"/>
    </source>
</evidence>
<dbReference type="SMART" id="SM00179">
    <property type="entry name" value="EGF_CA"/>
    <property type="match status" value="4"/>
</dbReference>
<keyword evidence="4" id="KW-0732">Signal</keyword>
<dbReference type="FunFam" id="2.10.25.10:FF:000010">
    <property type="entry name" value="Pro-epidermal growth factor"/>
    <property type="match status" value="2"/>
</dbReference>
<evidence type="ECO:0000256" key="9">
    <source>
        <dbReference type="PROSITE-ProRule" id="PRU00076"/>
    </source>
</evidence>
<accession>A0AA35XHS6</accession>
<name>A0AA35XHS6_GEOBA</name>
<feature type="domain" description="CUB" evidence="10">
    <location>
        <begin position="165"/>
        <end position="281"/>
    </location>
</feature>
<dbReference type="AlphaFoldDB" id="A0AA35XHS6"/>
<evidence type="ECO:0000256" key="6">
    <source>
        <dbReference type="ARBA" id="ARBA00023157"/>
    </source>
</evidence>
<dbReference type="InterPro" id="IPR000742">
    <property type="entry name" value="EGF"/>
</dbReference>
<dbReference type="PROSITE" id="PS01187">
    <property type="entry name" value="EGF_CA"/>
    <property type="match status" value="2"/>
</dbReference>
<evidence type="ECO:0000256" key="3">
    <source>
        <dbReference type="ARBA" id="ARBA00022536"/>
    </source>
</evidence>
<dbReference type="Pfam" id="PF14670">
    <property type="entry name" value="FXa_inhibition"/>
    <property type="match status" value="1"/>
</dbReference>
<evidence type="ECO:0000256" key="5">
    <source>
        <dbReference type="ARBA" id="ARBA00022737"/>
    </source>
</evidence>
<evidence type="ECO:0000256" key="2">
    <source>
        <dbReference type="ARBA" id="ARBA00022525"/>
    </source>
</evidence>
<dbReference type="Proteomes" id="UP001174909">
    <property type="component" value="Unassembled WGS sequence"/>
</dbReference>
<dbReference type="SUPFAM" id="SSF57184">
    <property type="entry name" value="Growth factor receptor domain"/>
    <property type="match status" value="1"/>
</dbReference>
<dbReference type="PROSITE" id="PS00010">
    <property type="entry name" value="ASX_HYDROXYL"/>
    <property type="match status" value="2"/>
</dbReference>
<dbReference type="InterPro" id="IPR018097">
    <property type="entry name" value="EGF_Ca-bd_CS"/>
</dbReference>
<dbReference type="InterPro" id="IPR035914">
    <property type="entry name" value="Sperma_CUB_dom_sf"/>
</dbReference>
<evidence type="ECO:0000313" key="12">
    <source>
        <dbReference type="EMBL" id="CAI8052841.1"/>
    </source>
</evidence>
<dbReference type="InterPro" id="IPR001881">
    <property type="entry name" value="EGF-like_Ca-bd_dom"/>
</dbReference>
<dbReference type="InterPro" id="IPR000152">
    <property type="entry name" value="EGF-type_Asp/Asn_hydroxyl_site"/>
</dbReference>
<dbReference type="PROSITE" id="PS50026">
    <property type="entry name" value="EGF_3"/>
    <property type="match status" value="2"/>
</dbReference>
<feature type="disulfide bond" evidence="8">
    <location>
        <begin position="165"/>
        <end position="192"/>
    </location>
</feature>
<evidence type="ECO:0000256" key="7">
    <source>
        <dbReference type="ARBA" id="ARBA00023180"/>
    </source>
</evidence>
<evidence type="ECO:0000256" key="8">
    <source>
        <dbReference type="PROSITE-ProRule" id="PRU00059"/>
    </source>
</evidence>
<dbReference type="PROSITE" id="PS01180">
    <property type="entry name" value="CUB"/>
    <property type="match status" value="1"/>
</dbReference>
<sequence>MSVRVPRDVDVTKCTNTIGSYVCNCSVVYSLNVNGLDCDDLDECLLSIHQCDTNCENTEGSYVCSCGEGYELDTDGYTCIDIDECLGADHDCEDICVNTVGSYTCHCREGYELNDDERTCRDVDECARLIDDCEHNCMNTEGFYICSCRDGYALNEDGLTCSVSCSGTFTDLLGSFQTPDWPGSYPIEDFTCVWEITIDISEASIMILFQEPYGVFGSEPCETDYVEVFYGVGSNTTSVAKHCGVSVPDRIVVDGNGATVVFRGSTHSQMNRPGVSVVYRA</sequence>
<feature type="domain" description="EGF-like" evidence="11">
    <location>
        <begin position="122"/>
        <end position="162"/>
    </location>
</feature>
<evidence type="ECO:0000256" key="4">
    <source>
        <dbReference type="ARBA" id="ARBA00022729"/>
    </source>
</evidence>
<dbReference type="InterPro" id="IPR049883">
    <property type="entry name" value="NOTCH1_EGF-like"/>
</dbReference>
<keyword evidence="2" id="KW-0964">Secreted</keyword>
<gene>
    <name evidence="12" type="ORF">GBAR_LOCUS28916</name>
</gene>
<keyword evidence="5" id="KW-0677">Repeat</keyword>
<dbReference type="FunFam" id="2.10.25.10:FF:000240">
    <property type="entry name" value="Vitamin K-dependent protein S"/>
    <property type="match status" value="1"/>
</dbReference>
<keyword evidence="7" id="KW-0325">Glycoprotein</keyword>
<dbReference type="SUPFAM" id="SSF49854">
    <property type="entry name" value="Spermadhesin, CUB domain"/>
    <property type="match status" value="1"/>
</dbReference>
<dbReference type="GO" id="GO:0005576">
    <property type="term" value="C:extracellular region"/>
    <property type="evidence" value="ECO:0007669"/>
    <property type="project" value="UniProtKB-SubCell"/>
</dbReference>
<keyword evidence="6 8" id="KW-1015">Disulfide bond</keyword>
<dbReference type="PANTHER" id="PTHR47333">
    <property type="entry name" value="VON WILLEBRAND FACTOR C AND EGF DOMAIN-CONTAINING PROTEIN"/>
    <property type="match status" value="1"/>
</dbReference>
<dbReference type="PROSITE" id="PS01186">
    <property type="entry name" value="EGF_2"/>
    <property type="match status" value="2"/>
</dbReference>
<dbReference type="PANTHER" id="PTHR47333:SF4">
    <property type="entry name" value="EGF-LIKE DOMAIN-CONTAINING PROTEIN"/>
    <property type="match status" value="1"/>
</dbReference>
<dbReference type="Pfam" id="PF00431">
    <property type="entry name" value="CUB"/>
    <property type="match status" value="1"/>
</dbReference>
<organism evidence="12 13">
    <name type="scientific">Geodia barretti</name>
    <name type="common">Barrett's horny sponge</name>
    <dbReference type="NCBI Taxonomy" id="519541"/>
    <lineage>
        <taxon>Eukaryota</taxon>
        <taxon>Metazoa</taxon>
        <taxon>Porifera</taxon>
        <taxon>Demospongiae</taxon>
        <taxon>Heteroscleromorpha</taxon>
        <taxon>Tetractinellida</taxon>
        <taxon>Astrophorina</taxon>
        <taxon>Geodiidae</taxon>
        <taxon>Geodia</taxon>
    </lineage>
</organism>
<dbReference type="InterPro" id="IPR009030">
    <property type="entry name" value="Growth_fac_rcpt_cys_sf"/>
</dbReference>
<keyword evidence="3 9" id="KW-0245">EGF-like domain</keyword>
<dbReference type="Gene3D" id="2.60.120.290">
    <property type="entry name" value="Spermadhesin, CUB domain"/>
    <property type="match status" value="1"/>
</dbReference>
<feature type="domain" description="EGF-like" evidence="11">
    <location>
        <begin position="81"/>
        <end position="121"/>
    </location>
</feature>
<comment type="caution">
    <text evidence="12">The sequence shown here is derived from an EMBL/GenBank/DDBJ whole genome shotgun (WGS) entry which is preliminary data.</text>
</comment>
<dbReference type="Gene3D" id="2.10.25.10">
    <property type="entry name" value="Laminin"/>
    <property type="match status" value="4"/>
</dbReference>
<dbReference type="CDD" id="cd00041">
    <property type="entry name" value="CUB"/>
    <property type="match status" value="1"/>
</dbReference>
<dbReference type="SUPFAM" id="SSF57196">
    <property type="entry name" value="EGF/Laminin"/>
    <property type="match status" value="1"/>
</dbReference>
<dbReference type="InterPro" id="IPR052080">
    <property type="entry name" value="vWF_C/EGF_Fibrillin"/>
</dbReference>
<reference evidence="12" key="1">
    <citation type="submission" date="2023-03" db="EMBL/GenBank/DDBJ databases">
        <authorList>
            <person name="Steffen K."/>
            <person name="Cardenas P."/>
        </authorList>
    </citation>
    <scope>NUCLEOTIDE SEQUENCE</scope>
</reference>
<dbReference type="EMBL" id="CASHTH010004045">
    <property type="protein sequence ID" value="CAI8052841.1"/>
    <property type="molecule type" value="Genomic_DNA"/>
</dbReference>
<comment type="subcellular location">
    <subcellularLocation>
        <location evidence="1">Secreted</location>
    </subcellularLocation>
</comment>
<keyword evidence="13" id="KW-1185">Reference proteome</keyword>
<proteinExistence type="predicted"/>
<dbReference type="SMART" id="SM00181">
    <property type="entry name" value="EGF"/>
    <property type="match status" value="3"/>
</dbReference>
<dbReference type="InterPro" id="IPR000859">
    <property type="entry name" value="CUB_dom"/>
</dbReference>